<dbReference type="AlphaFoldDB" id="A0A9P8IDJ0"/>
<dbReference type="PROSITE" id="PS51728">
    <property type="entry name" value="RTT109_HAT"/>
    <property type="match status" value="1"/>
</dbReference>
<dbReference type="GO" id="GO:0006355">
    <property type="term" value="P:regulation of DNA-templated transcription"/>
    <property type="evidence" value="ECO:0007669"/>
    <property type="project" value="InterPro"/>
</dbReference>
<evidence type="ECO:0000256" key="7">
    <source>
        <dbReference type="ARBA" id="ARBA00023163"/>
    </source>
</evidence>
<comment type="subcellular location">
    <subcellularLocation>
        <location evidence="1">Nucleus</location>
    </subcellularLocation>
</comment>
<comment type="catalytic activity">
    <reaction evidence="9">
        <text>L-lysyl-[histone] + acetyl-CoA = N(6)-acetyl-L-lysyl-[histone] + CoA + H(+)</text>
        <dbReference type="Rhea" id="RHEA:21992"/>
        <dbReference type="Rhea" id="RHEA-COMP:9845"/>
        <dbReference type="Rhea" id="RHEA-COMP:11338"/>
        <dbReference type="ChEBI" id="CHEBI:15378"/>
        <dbReference type="ChEBI" id="CHEBI:29969"/>
        <dbReference type="ChEBI" id="CHEBI:57287"/>
        <dbReference type="ChEBI" id="CHEBI:57288"/>
        <dbReference type="ChEBI" id="CHEBI:61930"/>
        <dbReference type="EC" id="2.3.1.48"/>
    </reaction>
    <physiologicalReaction direction="left-to-right" evidence="9">
        <dbReference type="Rhea" id="RHEA:21993"/>
    </physiologicalReaction>
</comment>
<sequence>MVESNDVDSRGLKTMLAAALPEGAQFSLYRISTPPTRCPAIYSVASGSKPERTYCESQFLMVGIRSDSETAARSSSGDQEGVKSGLLVYAIEVLIYTTASLTTLFVSKADSTGYLHLLKCPLGNPSPLKAISTAFLSHLVDTRRRPGVKLVVSLFARAQDQYLFPGSVENGVKHVLDDRGLVKWWCGVLDPVLRRPSAKLENTASSDGEGKDASAKTAKGYLVVPGFDRYETMPLLPSSTRTDPPSNKRWVNDHPLLQISSTPDAPPRCLIPHFPDDPKARYLDELDDEMTESYDAQIRGTGVNRKSLGQWRSVQSLDQFWEMMAFRQECSAGRIVGFIWIVFDPILIPITRGGDATTSPNTKGTSKRFAENIILSPRQPPAQDLPYVSRNPDSPHTGNHELSLTDSFSLSSSKSSTSNLTSPQSKTTKAKRKTRRPTGLIYTRQPRIKVSSSRSVTSSQPSHTPFYTWPIESRGEVVLDEKEYKRAIDLLLRLDFSNEALARGSTKRYVDEVGVIAGLEGRQKVWGEVVVGLKEVMGARGDRVTGIGVSSDGLARSNDVLGDAMPATTGSGRAPNVLGDGLVRKRPKISESEGSAANLLGSGLVRKKPKS</sequence>
<dbReference type="PANTHER" id="PTHR31571:SF2">
    <property type="entry name" value="HISTONE ACETYLTRANSFERASE RTT109"/>
    <property type="match status" value="1"/>
</dbReference>
<dbReference type="GO" id="GO:0032931">
    <property type="term" value="F:histone H3K56 acetyltransferase activity"/>
    <property type="evidence" value="ECO:0007669"/>
    <property type="project" value="TreeGrafter"/>
</dbReference>
<comment type="caution">
    <text evidence="11">The sequence shown here is derived from an EMBL/GenBank/DDBJ whole genome shotgun (WGS) entry which is preliminary data.</text>
</comment>
<protein>
    <recommendedName>
        <fullName evidence="2">histone acetyltransferase</fullName>
        <ecNumber evidence="2">2.3.1.48</ecNumber>
    </recommendedName>
</protein>
<keyword evidence="8" id="KW-0539">Nucleus</keyword>
<dbReference type="EMBL" id="JAGHQL010000057">
    <property type="protein sequence ID" value="KAH0542291.1"/>
    <property type="molecule type" value="Genomic_DNA"/>
</dbReference>
<dbReference type="GO" id="GO:0005634">
    <property type="term" value="C:nucleus"/>
    <property type="evidence" value="ECO:0007669"/>
    <property type="project" value="UniProtKB-SubCell"/>
</dbReference>
<proteinExistence type="predicted"/>
<dbReference type="SMART" id="SM01250">
    <property type="entry name" value="KAT11"/>
    <property type="match status" value="1"/>
</dbReference>
<dbReference type="PANTHER" id="PTHR31571">
    <property type="entry name" value="ALTERED INHERITANCE OF MITOCHONDRIA PROTEIN 6"/>
    <property type="match status" value="1"/>
</dbReference>
<feature type="compositionally biased region" description="Low complexity" evidence="10">
    <location>
        <begin position="402"/>
        <end position="427"/>
    </location>
</feature>
<feature type="region of interest" description="Disordered" evidence="10">
    <location>
        <begin position="374"/>
        <end position="439"/>
    </location>
</feature>
<dbReference type="OrthoDB" id="3361892at2759"/>
<dbReference type="Pfam" id="PF08214">
    <property type="entry name" value="HAT_KAT11"/>
    <property type="match status" value="1"/>
</dbReference>
<gene>
    <name evidence="11" type="ORF">FGG08_003318</name>
</gene>
<evidence type="ECO:0000256" key="1">
    <source>
        <dbReference type="ARBA" id="ARBA00004123"/>
    </source>
</evidence>
<accession>A0A9P8IDJ0</accession>
<evidence type="ECO:0000256" key="8">
    <source>
        <dbReference type="ARBA" id="ARBA00023242"/>
    </source>
</evidence>
<dbReference type="InterPro" id="IPR013178">
    <property type="entry name" value="Histone_AcTrfase_Rtt109/CBP"/>
</dbReference>
<evidence type="ECO:0000256" key="2">
    <source>
        <dbReference type="ARBA" id="ARBA00013184"/>
    </source>
</evidence>
<keyword evidence="12" id="KW-1185">Reference proteome</keyword>
<organism evidence="11 12">
    <name type="scientific">Glutinoglossum americanum</name>
    <dbReference type="NCBI Taxonomy" id="1670608"/>
    <lineage>
        <taxon>Eukaryota</taxon>
        <taxon>Fungi</taxon>
        <taxon>Dikarya</taxon>
        <taxon>Ascomycota</taxon>
        <taxon>Pezizomycotina</taxon>
        <taxon>Geoglossomycetes</taxon>
        <taxon>Geoglossales</taxon>
        <taxon>Geoglossaceae</taxon>
        <taxon>Glutinoglossum</taxon>
    </lineage>
</organism>
<evidence type="ECO:0000256" key="5">
    <source>
        <dbReference type="ARBA" id="ARBA00022990"/>
    </source>
</evidence>
<name>A0A9P8IDJ0_9PEZI</name>
<keyword evidence="4" id="KW-0227">DNA damage</keyword>
<dbReference type="InterPro" id="IPR016849">
    <property type="entry name" value="Rtt109"/>
</dbReference>
<keyword evidence="6" id="KW-0805">Transcription regulation</keyword>
<evidence type="ECO:0000313" key="12">
    <source>
        <dbReference type="Proteomes" id="UP000698800"/>
    </source>
</evidence>
<dbReference type="GO" id="GO:0006974">
    <property type="term" value="P:DNA damage response"/>
    <property type="evidence" value="ECO:0007669"/>
    <property type="project" value="UniProtKB-KW"/>
</dbReference>
<evidence type="ECO:0000256" key="4">
    <source>
        <dbReference type="ARBA" id="ARBA00022763"/>
    </source>
</evidence>
<evidence type="ECO:0000256" key="9">
    <source>
        <dbReference type="ARBA" id="ARBA00048940"/>
    </source>
</evidence>
<evidence type="ECO:0000313" key="11">
    <source>
        <dbReference type="EMBL" id="KAH0542291.1"/>
    </source>
</evidence>
<dbReference type="InterPro" id="IPR051236">
    <property type="entry name" value="HAT_RTT109-like"/>
</dbReference>
<reference evidence="11" key="1">
    <citation type="submission" date="2021-03" db="EMBL/GenBank/DDBJ databases">
        <title>Comparative genomics and phylogenomic investigation of the class Geoglossomycetes provide insights into ecological specialization and systematics.</title>
        <authorList>
            <person name="Melie T."/>
            <person name="Pirro S."/>
            <person name="Miller A.N."/>
            <person name="Quandt A."/>
        </authorList>
    </citation>
    <scope>NUCLEOTIDE SEQUENCE</scope>
    <source>
        <strain evidence="11">GBOQ0MN5Z8</strain>
    </source>
</reference>
<dbReference type="EC" id="2.3.1.48" evidence="2"/>
<evidence type="ECO:0000256" key="10">
    <source>
        <dbReference type="SAM" id="MobiDB-lite"/>
    </source>
</evidence>
<keyword evidence="3" id="KW-0808">Transferase</keyword>
<dbReference type="Proteomes" id="UP000698800">
    <property type="component" value="Unassembled WGS sequence"/>
</dbReference>
<evidence type="ECO:0000256" key="3">
    <source>
        <dbReference type="ARBA" id="ARBA00022679"/>
    </source>
</evidence>
<keyword evidence="5" id="KW-0007">Acetylation</keyword>
<evidence type="ECO:0000256" key="6">
    <source>
        <dbReference type="ARBA" id="ARBA00023015"/>
    </source>
</evidence>
<keyword evidence="7" id="KW-0804">Transcription</keyword>